<accession>A0A0F9WVK0</accession>
<sequence>MHVMTEGLVRLYQEAPRREKRRAHILQLINFRLRRGIDFSVEDLMATPKMKVSRRYVEDILKMAIKENLISKQTGGRYGPSPRNYEGCLAMVRAFTFPLDGFTRKDVRLGLAVALTDNMIDRLLRDLIAQGELQKLERGRYIWFQEVRKVA</sequence>
<protein>
    <submittedName>
        <fullName evidence="1">Uncharacterized protein</fullName>
    </submittedName>
</protein>
<name>A0A0F9WVK0_9ZZZZ</name>
<dbReference type="EMBL" id="LAZR01000110">
    <property type="protein sequence ID" value="KKN90411.1"/>
    <property type="molecule type" value="Genomic_DNA"/>
</dbReference>
<reference evidence="1" key="1">
    <citation type="journal article" date="2015" name="Nature">
        <title>Complex archaea that bridge the gap between prokaryotes and eukaryotes.</title>
        <authorList>
            <person name="Spang A."/>
            <person name="Saw J.H."/>
            <person name="Jorgensen S.L."/>
            <person name="Zaremba-Niedzwiedzka K."/>
            <person name="Martijn J."/>
            <person name="Lind A.E."/>
            <person name="van Eijk R."/>
            <person name="Schleper C."/>
            <person name="Guy L."/>
            <person name="Ettema T.J."/>
        </authorList>
    </citation>
    <scope>NUCLEOTIDE SEQUENCE</scope>
</reference>
<evidence type="ECO:0000313" key="1">
    <source>
        <dbReference type="EMBL" id="KKN90411.1"/>
    </source>
</evidence>
<comment type="caution">
    <text evidence="1">The sequence shown here is derived from an EMBL/GenBank/DDBJ whole genome shotgun (WGS) entry which is preliminary data.</text>
</comment>
<organism evidence="1">
    <name type="scientific">marine sediment metagenome</name>
    <dbReference type="NCBI Taxonomy" id="412755"/>
    <lineage>
        <taxon>unclassified sequences</taxon>
        <taxon>metagenomes</taxon>
        <taxon>ecological metagenomes</taxon>
    </lineage>
</organism>
<proteinExistence type="predicted"/>
<dbReference type="AlphaFoldDB" id="A0A0F9WVK0"/>
<gene>
    <name evidence="1" type="ORF">LCGC14_0227800</name>
</gene>